<protein>
    <recommendedName>
        <fullName evidence="3">VCBS repeat-containing protein</fullName>
    </recommendedName>
</protein>
<proteinExistence type="predicted"/>
<dbReference type="KEGG" id="bpro:PMF13cell1_01507"/>
<dbReference type="Proteomes" id="UP000289794">
    <property type="component" value="Chromosome"/>
</dbReference>
<dbReference type="SUPFAM" id="SSF69322">
    <property type="entry name" value="Tricorn protease domain 2"/>
    <property type="match status" value="1"/>
</dbReference>
<reference evidence="1 2" key="1">
    <citation type="submission" date="2019-01" db="EMBL/GenBank/DDBJ databases">
        <title>PMF-metabolizing Aryl O-demethylase.</title>
        <authorList>
            <person name="Kim M."/>
        </authorList>
    </citation>
    <scope>NUCLEOTIDE SEQUENCE [LARGE SCALE GENOMIC DNA]</scope>
    <source>
        <strain evidence="1 2">PMF1</strain>
    </source>
</reference>
<sequence>MKIVKKVIDHIEKCYAVTEFEYDGKRHLLCCAEGNGPCRAYDLQGNPEETLWNGPGGVMTLAQFPEGDEPVLLATQGFFSPDDASDAELVYYYRRNERWHCKTLCRLPFLHRFGIVCSRGKKYIVAATLKSANAFSGDWTCPGRVWAAELPENILQYDSGHPLKFQPVLNGLYKNHGFSINRDEENSYAVIGTENGVYTVYPPKDPKEQWKCKLILKEPASDVLYRDLDHDGEKELIILSPFHGENIKIFKKNEKNEFVQVYEREKKMPFSHAIWGDAIDGHEHVFIGGREGDRELIALYYDMEKKEYREFRVDAGAGAANCMLFQVDGQSRLICANRETDEVAVYSFGSDDSLG</sequence>
<evidence type="ECO:0000313" key="2">
    <source>
        <dbReference type="Proteomes" id="UP000289794"/>
    </source>
</evidence>
<dbReference type="AlphaFoldDB" id="A0A4P6LXP8"/>
<dbReference type="EMBL" id="CP035945">
    <property type="protein sequence ID" value="QBE95980.1"/>
    <property type="molecule type" value="Genomic_DNA"/>
</dbReference>
<accession>A0A4P6LXP8</accession>
<gene>
    <name evidence="1" type="ORF">PMF13cell1_01507</name>
</gene>
<dbReference type="RefSeq" id="WP_130180345.1">
    <property type="nucleotide sequence ID" value="NZ_CP035945.1"/>
</dbReference>
<evidence type="ECO:0000313" key="1">
    <source>
        <dbReference type="EMBL" id="QBE95980.1"/>
    </source>
</evidence>
<organism evidence="1 2">
    <name type="scientific">Blautia producta</name>
    <dbReference type="NCBI Taxonomy" id="33035"/>
    <lineage>
        <taxon>Bacteria</taxon>
        <taxon>Bacillati</taxon>
        <taxon>Bacillota</taxon>
        <taxon>Clostridia</taxon>
        <taxon>Lachnospirales</taxon>
        <taxon>Lachnospiraceae</taxon>
        <taxon>Blautia</taxon>
    </lineage>
</organism>
<name>A0A4P6LXP8_9FIRM</name>
<evidence type="ECO:0008006" key="3">
    <source>
        <dbReference type="Google" id="ProtNLM"/>
    </source>
</evidence>